<keyword evidence="6" id="KW-0457">Lysine biosynthesis</keyword>
<evidence type="ECO:0000256" key="5">
    <source>
        <dbReference type="ARBA" id="ARBA00022833"/>
    </source>
</evidence>
<keyword evidence="2" id="KW-0028">Amino-acid biosynthesis</keyword>
<dbReference type="PANTHER" id="PTHR43808">
    <property type="entry name" value="ACETYLORNITHINE DEACETYLASE"/>
    <property type="match status" value="1"/>
</dbReference>
<dbReference type="SUPFAM" id="SSF53187">
    <property type="entry name" value="Zn-dependent exopeptidases"/>
    <property type="match status" value="1"/>
</dbReference>
<keyword evidence="7" id="KW-0170">Cobalt</keyword>
<dbReference type="Gene3D" id="3.40.630.10">
    <property type="entry name" value="Zn peptidases"/>
    <property type="match status" value="2"/>
</dbReference>
<protein>
    <submittedName>
        <fullName evidence="8">M20/M25/M40 family metallo-hydrolase</fullName>
    </submittedName>
</protein>
<dbReference type="Proteomes" id="UP000510844">
    <property type="component" value="Chromosome"/>
</dbReference>
<dbReference type="PROSITE" id="PS00758">
    <property type="entry name" value="ARGE_DAPE_CPG2_1"/>
    <property type="match status" value="1"/>
</dbReference>
<dbReference type="EMBL" id="CP059322">
    <property type="protein sequence ID" value="QLQ40542.2"/>
    <property type="molecule type" value="Genomic_DNA"/>
</dbReference>
<reference evidence="8 9" key="2">
    <citation type="journal article" date="2021" name="Mar. Drugs">
        <title>A New Micromonospora Strain with Antibiotic Activity Isolated from the Microbiome of a Mid-Atlantic Deep-Sea Sponge.</title>
        <authorList>
            <person name="Back C.R."/>
            <person name="Stennett H.L."/>
            <person name="Williams S.E."/>
            <person name="Wang L."/>
            <person name="Ojeda Gomez J."/>
            <person name="Abdulle O.M."/>
            <person name="Duffy T."/>
            <person name="Neal C."/>
            <person name="Mantell J."/>
            <person name="Jepson M.A."/>
            <person name="Hendry K.R."/>
            <person name="Powell D."/>
            <person name="Stach J.E.M."/>
            <person name="Essex-Lopresti A.E."/>
            <person name="Willis C.L."/>
            <person name="Curnow P."/>
            <person name="Race P.R."/>
        </authorList>
    </citation>
    <scope>NUCLEOTIDE SEQUENCE [LARGE SCALE GENOMIC DNA]</scope>
    <source>
        <strain evidence="8 9">28ISP2-46</strain>
    </source>
</reference>
<evidence type="ECO:0000256" key="7">
    <source>
        <dbReference type="ARBA" id="ARBA00023285"/>
    </source>
</evidence>
<evidence type="ECO:0000256" key="2">
    <source>
        <dbReference type="ARBA" id="ARBA00022605"/>
    </source>
</evidence>
<dbReference type="InterPro" id="IPR001261">
    <property type="entry name" value="ArgE/DapE_CS"/>
</dbReference>
<reference evidence="9" key="1">
    <citation type="submission" date="2020-07" db="EMBL/GenBank/DDBJ databases">
        <title>A new Micromonospora strain with potent antibiotic activity isolated from the microbiome of a mid-Atlantic deep-sea sponge.</title>
        <authorList>
            <person name="Back C.R."/>
            <person name="Stennett H.L."/>
            <person name="Williams S.E."/>
            <person name="Wang L."/>
            <person name="Ojeda Gomez J."/>
            <person name="Abdulle O.M."/>
            <person name="Duffy T."/>
            <person name="Hendry K.R."/>
            <person name="Powell D."/>
            <person name="Stach J.E."/>
            <person name="Essex-Lopresti A.E."/>
            <person name="Willis C.L."/>
            <person name="Curnow P."/>
            <person name="Race P.R."/>
        </authorList>
    </citation>
    <scope>NUCLEOTIDE SEQUENCE [LARGE SCALE GENOMIC DNA]</scope>
    <source>
        <strain evidence="9">28ISP2-46</strain>
    </source>
</reference>
<gene>
    <name evidence="8" type="ORF">H1D33_25935</name>
</gene>
<evidence type="ECO:0000313" key="8">
    <source>
        <dbReference type="EMBL" id="QLQ40542.2"/>
    </source>
</evidence>
<dbReference type="RefSeq" id="WP_246411665.1">
    <property type="nucleotide sequence ID" value="NZ_CP059322.2"/>
</dbReference>
<keyword evidence="3" id="KW-0479">Metal-binding</keyword>
<dbReference type="InterPro" id="IPR050072">
    <property type="entry name" value="Peptidase_M20A"/>
</dbReference>
<dbReference type="Pfam" id="PF01546">
    <property type="entry name" value="Peptidase_M20"/>
    <property type="match status" value="1"/>
</dbReference>
<keyword evidence="5" id="KW-0862">Zinc</keyword>
<evidence type="ECO:0000256" key="6">
    <source>
        <dbReference type="ARBA" id="ARBA00023154"/>
    </source>
</evidence>
<organism evidence="8 9">
    <name type="scientific">Micromonospora robiginosa</name>
    <dbReference type="NCBI Taxonomy" id="2749844"/>
    <lineage>
        <taxon>Bacteria</taxon>
        <taxon>Bacillati</taxon>
        <taxon>Actinomycetota</taxon>
        <taxon>Actinomycetes</taxon>
        <taxon>Micromonosporales</taxon>
        <taxon>Micromonosporaceae</taxon>
        <taxon>Micromonospora</taxon>
    </lineage>
</organism>
<sequence>MTPHAAERLLQDMVRIPSPSGDEGRLARLVVARMRTLGFTARVDAAGNAVGELDRGDGPTVMLLGHLDTAGDTLPVRVANGRLYGRGAVDAKGPLATMISAAAGASRARGRVVVVGAVEEELPSSRGARLVGSSHPPPSALVVGEPSGWSTVVLGYKGKLDLRYRVTCPAGHPTRPGPKAVELAAAAWETLTALAGTPDAHTTFDRPATTLCSLRGDLTEAEAEFTVRTPLGFDADALVDELRRRLPAGRLEVCASVPACRVERRDPAVRALVGGVRAQGGTVGYKVKTATSDMNTLAEYWNVPMACYGPGDSRLDHSADEHLELAEYHRAIATLRWAVERLTTAPATGSR</sequence>
<dbReference type="PANTHER" id="PTHR43808:SF28">
    <property type="entry name" value="[LYSW]-LYSINE_[LYSW]-ORNITHINE HYDROLASE"/>
    <property type="match status" value="1"/>
</dbReference>
<evidence type="ECO:0000256" key="3">
    <source>
        <dbReference type="ARBA" id="ARBA00022723"/>
    </source>
</evidence>
<name>A0A7L6BEZ4_9ACTN</name>
<evidence type="ECO:0000256" key="4">
    <source>
        <dbReference type="ARBA" id="ARBA00022801"/>
    </source>
</evidence>
<keyword evidence="4" id="KW-0378">Hydrolase</keyword>
<dbReference type="GO" id="GO:0050897">
    <property type="term" value="F:cobalt ion binding"/>
    <property type="evidence" value="ECO:0007669"/>
    <property type="project" value="InterPro"/>
</dbReference>
<dbReference type="KEGG" id="mfeu:H1D33_25935"/>
<evidence type="ECO:0000256" key="1">
    <source>
        <dbReference type="ARBA" id="ARBA00022490"/>
    </source>
</evidence>
<dbReference type="GO" id="GO:0008270">
    <property type="term" value="F:zinc ion binding"/>
    <property type="evidence" value="ECO:0007669"/>
    <property type="project" value="InterPro"/>
</dbReference>
<dbReference type="InterPro" id="IPR002933">
    <property type="entry name" value="Peptidase_M20"/>
</dbReference>
<accession>A0A7L6BEZ4</accession>
<proteinExistence type="predicted"/>
<dbReference type="GO" id="GO:0016811">
    <property type="term" value="F:hydrolase activity, acting on carbon-nitrogen (but not peptide) bonds, in linear amides"/>
    <property type="evidence" value="ECO:0007669"/>
    <property type="project" value="InterPro"/>
</dbReference>
<keyword evidence="9" id="KW-1185">Reference proteome</keyword>
<dbReference type="NCBIfam" id="TIGR01902">
    <property type="entry name" value="dapE-lys-deAc"/>
    <property type="match status" value="1"/>
</dbReference>
<evidence type="ECO:0000313" key="9">
    <source>
        <dbReference type="Proteomes" id="UP000510844"/>
    </source>
</evidence>
<dbReference type="AlphaFoldDB" id="A0A7L6BEZ4"/>
<dbReference type="InterPro" id="IPR010175">
    <property type="entry name" value="LysK"/>
</dbReference>
<keyword evidence="1" id="KW-0963">Cytoplasm</keyword>
<dbReference type="GO" id="GO:0009085">
    <property type="term" value="P:lysine biosynthetic process"/>
    <property type="evidence" value="ECO:0007669"/>
    <property type="project" value="UniProtKB-KW"/>
</dbReference>